<dbReference type="AlphaFoldDB" id="A0A2A2M3Q9"/>
<evidence type="ECO:0000313" key="1">
    <source>
        <dbReference type="EMBL" id="PAV92857.1"/>
    </source>
</evidence>
<gene>
    <name evidence="1" type="ORF">WR25_04117</name>
</gene>
<dbReference type="Proteomes" id="UP000218231">
    <property type="component" value="Unassembled WGS sequence"/>
</dbReference>
<sequence>MRPPHALRARASVTPAKARCPFIRKPRLSARPARGNELWLCRSGVCGARAMRLCRRRSVAQPAPCGVRRSHLVGVGELPVGIAALQRPREGPQVMRLDRIGQRPGDHLSLGIARHRGDIRIEAHRDAAFTAIERRIGDDRPFDRDQAIFQRLARLAPRRDRLAKGMRHVRLGQFEQARFVTRPEGLECHAIRRLRTAQELLHVETGLRTDDRAQPRLGLRFDIAANRLARIRRGVHRAGDHGQGRRRAIVGGAG</sequence>
<name>A0A2A2M3Q9_9BILA</name>
<protein>
    <submittedName>
        <fullName evidence="1">Uncharacterized protein</fullName>
    </submittedName>
</protein>
<proteinExistence type="predicted"/>
<dbReference type="EMBL" id="LIAE01005947">
    <property type="protein sequence ID" value="PAV92857.1"/>
    <property type="molecule type" value="Genomic_DNA"/>
</dbReference>
<accession>A0A2A2M3Q9</accession>
<reference evidence="1 2" key="1">
    <citation type="journal article" date="2017" name="Curr. Biol.">
        <title>Genome architecture and evolution of a unichromosomal asexual nematode.</title>
        <authorList>
            <person name="Fradin H."/>
            <person name="Zegar C."/>
            <person name="Gutwein M."/>
            <person name="Lucas J."/>
            <person name="Kovtun M."/>
            <person name="Corcoran D."/>
            <person name="Baugh L.R."/>
            <person name="Kiontke K."/>
            <person name="Gunsalus K."/>
            <person name="Fitch D.H."/>
            <person name="Piano F."/>
        </authorList>
    </citation>
    <scope>NUCLEOTIDE SEQUENCE [LARGE SCALE GENOMIC DNA]</scope>
    <source>
        <strain evidence="1">PF1309</strain>
    </source>
</reference>
<evidence type="ECO:0000313" key="2">
    <source>
        <dbReference type="Proteomes" id="UP000218231"/>
    </source>
</evidence>
<organism evidence="1 2">
    <name type="scientific">Diploscapter pachys</name>
    <dbReference type="NCBI Taxonomy" id="2018661"/>
    <lineage>
        <taxon>Eukaryota</taxon>
        <taxon>Metazoa</taxon>
        <taxon>Ecdysozoa</taxon>
        <taxon>Nematoda</taxon>
        <taxon>Chromadorea</taxon>
        <taxon>Rhabditida</taxon>
        <taxon>Rhabditina</taxon>
        <taxon>Rhabditomorpha</taxon>
        <taxon>Rhabditoidea</taxon>
        <taxon>Rhabditidae</taxon>
        <taxon>Diploscapter</taxon>
    </lineage>
</organism>
<keyword evidence="2" id="KW-1185">Reference proteome</keyword>
<comment type="caution">
    <text evidence="1">The sequence shown here is derived from an EMBL/GenBank/DDBJ whole genome shotgun (WGS) entry which is preliminary data.</text>
</comment>